<organism evidence="1 2">
    <name type="scientific">Rhodococcus erythropolis (strain PR4 / NBRC 100887)</name>
    <dbReference type="NCBI Taxonomy" id="234621"/>
    <lineage>
        <taxon>Bacteria</taxon>
        <taxon>Bacillati</taxon>
        <taxon>Actinomycetota</taxon>
        <taxon>Actinomycetes</taxon>
        <taxon>Mycobacteriales</taxon>
        <taxon>Nocardiaceae</taxon>
        <taxon>Rhodococcus</taxon>
        <taxon>Rhodococcus erythropolis group</taxon>
    </lineage>
</organism>
<gene>
    <name evidence="1" type="ordered locus">RER_39680</name>
</gene>
<evidence type="ECO:0000313" key="1">
    <source>
        <dbReference type="EMBL" id="BAH34676.1"/>
    </source>
</evidence>
<reference evidence="1 2" key="2">
    <citation type="journal article" date="2006" name="Environ. Microbiol.">
        <title>Sequence analysis of three plasmids harboured in Rhodococcus erythropolis strain PR4.</title>
        <authorList>
            <person name="Sekine M."/>
            <person name="Tanikawa S."/>
            <person name="Omata S."/>
            <person name="Saito M."/>
            <person name="Fujisawa T."/>
            <person name="Tsukatani N."/>
            <person name="Tajima T."/>
            <person name="Sekigawa T."/>
            <person name="Kosugi H."/>
            <person name="Matsuo Y."/>
            <person name="Nishiko R."/>
            <person name="Imamura K."/>
            <person name="Ito M."/>
            <person name="Narita H."/>
            <person name="Tago S."/>
            <person name="Fujita N."/>
            <person name="Harayama S."/>
        </authorList>
    </citation>
    <scope>NUCLEOTIDE SEQUENCE [LARGE SCALE GENOMIC DNA]</scope>
    <source>
        <strain evidence="2">PR4 / NBRC 100887</strain>
    </source>
</reference>
<dbReference type="AlphaFoldDB" id="C1A241"/>
<name>C1A241_RHOE4</name>
<sequence length="95" mass="10432">MHSAKCALQLWPVPHLKALVTPFELKLVQSSLATLMSNQVANNPSVINVGKMPDDLKIDGIAIGANNLPCKWLVIQGLSYVSHRPTVPTRRRPQP</sequence>
<dbReference type="Proteomes" id="UP000002204">
    <property type="component" value="Chromosome"/>
</dbReference>
<proteinExistence type="predicted"/>
<dbReference type="KEGG" id="rer:RER_39680"/>
<dbReference type="EMBL" id="AP008957">
    <property type="protein sequence ID" value="BAH34676.1"/>
    <property type="molecule type" value="Genomic_DNA"/>
</dbReference>
<reference evidence="2" key="1">
    <citation type="submission" date="2005-03" db="EMBL/GenBank/DDBJ databases">
        <title>Comparison of the complete genome sequences of Rhodococcus erythropolis PR4 and Rhodococcus opacus B4.</title>
        <authorList>
            <person name="Takarada H."/>
            <person name="Sekine M."/>
            <person name="Hosoyama A."/>
            <person name="Yamada R."/>
            <person name="Fujisawa T."/>
            <person name="Omata S."/>
            <person name="Shimizu A."/>
            <person name="Tsukatani N."/>
            <person name="Tanikawa S."/>
            <person name="Fujita N."/>
            <person name="Harayama S."/>
        </authorList>
    </citation>
    <scope>NUCLEOTIDE SEQUENCE [LARGE SCALE GENOMIC DNA]</scope>
    <source>
        <strain evidence="2">PR4 / NBRC 100887</strain>
    </source>
</reference>
<protein>
    <submittedName>
        <fullName evidence="1">Uncharacterized protein</fullName>
    </submittedName>
</protein>
<dbReference type="HOGENOM" id="CLU_2370893_0_0_11"/>
<evidence type="ECO:0000313" key="2">
    <source>
        <dbReference type="Proteomes" id="UP000002204"/>
    </source>
</evidence>
<accession>C1A241</accession>